<proteinExistence type="predicted"/>
<accession>A0A8C4QR56</accession>
<dbReference type="InterPro" id="IPR013783">
    <property type="entry name" value="Ig-like_fold"/>
</dbReference>
<keyword evidence="8" id="KW-1185">Reference proteome</keyword>
<dbReference type="InterPro" id="IPR036179">
    <property type="entry name" value="Ig-like_dom_sf"/>
</dbReference>
<dbReference type="GO" id="GO:0050839">
    <property type="term" value="F:cell adhesion molecule binding"/>
    <property type="evidence" value="ECO:0007669"/>
    <property type="project" value="TreeGrafter"/>
</dbReference>
<sequence length="290" mass="32718">MTISTSLPRLRMHLIACYCCDAIPEWQAVTPSLHQNVFVFESLNTWLPFGKLLPCYLPCPFFPTNLSYAQHLLQTLSSSNTCIVPPSQPVVSGPEKPIGENESIELSCTSNLGNPAGMIYWLKDKKLLYGKINPVDMKGKVRNTVRILVNRRDNGRHVECVVNQLTGVLRTNWTLQVEYRDLPKLEILKTSRNSSVREEQKFECRAKGRPRPSTPQWFHDGKSLSTGLTSGMSNFLVLSDLSLSDTGVYVCISRNELGESKATLNISPPRKLEQCSLIVRVRQLALLDWR</sequence>
<dbReference type="GO" id="GO:0005886">
    <property type="term" value="C:plasma membrane"/>
    <property type="evidence" value="ECO:0007669"/>
    <property type="project" value="TreeGrafter"/>
</dbReference>
<dbReference type="InterPro" id="IPR007110">
    <property type="entry name" value="Ig-like_dom"/>
</dbReference>
<evidence type="ECO:0000259" key="6">
    <source>
        <dbReference type="PROSITE" id="PS50835"/>
    </source>
</evidence>
<evidence type="ECO:0000256" key="2">
    <source>
        <dbReference type="ARBA" id="ARBA00023136"/>
    </source>
</evidence>
<reference evidence="7" key="1">
    <citation type="submission" date="2025-08" db="UniProtKB">
        <authorList>
            <consortium name="Ensembl"/>
        </authorList>
    </citation>
    <scope>IDENTIFICATION</scope>
</reference>
<dbReference type="PANTHER" id="PTHR11640">
    <property type="entry name" value="NEPHRIN"/>
    <property type="match status" value="1"/>
</dbReference>
<comment type="subcellular location">
    <subcellularLocation>
        <location evidence="1">Membrane</location>
        <topology evidence="1">Single-pass type I membrane protein</topology>
    </subcellularLocation>
</comment>
<dbReference type="PROSITE" id="PS50835">
    <property type="entry name" value="IG_LIKE"/>
    <property type="match status" value="2"/>
</dbReference>
<dbReference type="InterPro" id="IPR003598">
    <property type="entry name" value="Ig_sub2"/>
</dbReference>
<evidence type="ECO:0000256" key="3">
    <source>
        <dbReference type="ARBA" id="ARBA00023157"/>
    </source>
</evidence>
<dbReference type="Ensembl" id="ENSEBUT00000018802.1">
    <property type="protein sequence ID" value="ENSEBUP00000018225.1"/>
    <property type="gene ID" value="ENSEBUG00000011382.1"/>
</dbReference>
<name>A0A8C4QR56_EPTBU</name>
<evidence type="ECO:0000313" key="8">
    <source>
        <dbReference type="Proteomes" id="UP000694388"/>
    </source>
</evidence>
<dbReference type="Proteomes" id="UP000694388">
    <property type="component" value="Unplaced"/>
</dbReference>
<dbReference type="AlphaFoldDB" id="A0A8C4QR56"/>
<dbReference type="GO" id="GO:0005911">
    <property type="term" value="C:cell-cell junction"/>
    <property type="evidence" value="ECO:0007669"/>
    <property type="project" value="TreeGrafter"/>
</dbReference>
<keyword evidence="3" id="KW-1015">Disulfide bond</keyword>
<feature type="domain" description="Ig-like" evidence="6">
    <location>
        <begin position="86"/>
        <end position="176"/>
    </location>
</feature>
<dbReference type="SUPFAM" id="SSF48726">
    <property type="entry name" value="Immunoglobulin"/>
    <property type="match status" value="1"/>
</dbReference>
<evidence type="ECO:0000256" key="4">
    <source>
        <dbReference type="ARBA" id="ARBA00023180"/>
    </source>
</evidence>
<dbReference type="GO" id="GO:0098609">
    <property type="term" value="P:cell-cell adhesion"/>
    <property type="evidence" value="ECO:0007669"/>
    <property type="project" value="TreeGrafter"/>
</dbReference>
<keyword evidence="4" id="KW-0325">Glycoprotein</keyword>
<evidence type="ECO:0000256" key="5">
    <source>
        <dbReference type="ARBA" id="ARBA00023319"/>
    </source>
</evidence>
<organism evidence="7 8">
    <name type="scientific">Eptatretus burgeri</name>
    <name type="common">Inshore hagfish</name>
    <dbReference type="NCBI Taxonomy" id="7764"/>
    <lineage>
        <taxon>Eukaryota</taxon>
        <taxon>Metazoa</taxon>
        <taxon>Chordata</taxon>
        <taxon>Craniata</taxon>
        <taxon>Vertebrata</taxon>
        <taxon>Cyclostomata</taxon>
        <taxon>Myxini</taxon>
        <taxon>Myxiniformes</taxon>
        <taxon>Myxinidae</taxon>
        <taxon>Eptatretinae</taxon>
        <taxon>Eptatretus</taxon>
    </lineage>
</organism>
<protein>
    <recommendedName>
        <fullName evidence="6">Ig-like domain-containing protein</fullName>
    </recommendedName>
</protein>
<dbReference type="Pfam" id="PF13927">
    <property type="entry name" value="Ig_3"/>
    <property type="match status" value="1"/>
</dbReference>
<keyword evidence="2" id="KW-0472">Membrane</keyword>
<dbReference type="InterPro" id="IPR051275">
    <property type="entry name" value="Cell_adhesion_signaling"/>
</dbReference>
<dbReference type="InterPro" id="IPR003599">
    <property type="entry name" value="Ig_sub"/>
</dbReference>
<reference evidence="7" key="2">
    <citation type="submission" date="2025-09" db="UniProtKB">
        <authorList>
            <consortium name="Ensembl"/>
        </authorList>
    </citation>
    <scope>IDENTIFICATION</scope>
</reference>
<evidence type="ECO:0000313" key="7">
    <source>
        <dbReference type="Ensembl" id="ENSEBUP00000018225.1"/>
    </source>
</evidence>
<feature type="domain" description="Ig-like" evidence="6">
    <location>
        <begin position="183"/>
        <end position="267"/>
    </location>
</feature>
<dbReference type="GeneTree" id="ENSGT00940000171432"/>
<dbReference type="PANTHER" id="PTHR11640:SF164">
    <property type="entry name" value="MAM DOMAIN-CONTAINING GLYCOSYLPHOSPHATIDYLINOSITOL ANCHOR PROTEIN 1"/>
    <property type="match status" value="1"/>
</dbReference>
<evidence type="ECO:0000256" key="1">
    <source>
        <dbReference type="ARBA" id="ARBA00004479"/>
    </source>
</evidence>
<dbReference type="SMART" id="SM00408">
    <property type="entry name" value="IGc2"/>
    <property type="match status" value="1"/>
</dbReference>
<dbReference type="SMART" id="SM00409">
    <property type="entry name" value="IG"/>
    <property type="match status" value="2"/>
</dbReference>
<dbReference type="Gene3D" id="2.60.40.10">
    <property type="entry name" value="Immunoglobulins"/>
    <property type="match status" value="2"/>
</dbReference>
<keyword evidence="5" id="KW-0393">Immunoglobulin domain</keyword>